<reference evidence="1" key="1">
    <citation type="submission" date="2021-03" db="EMBL/GenBank/DDBJ databases">
        <title>Draft genome sequence of rust myrtle Austropuccinia psidii MF-1, a brazilian biotype.</title>
        <authorList>
            <person name="Quecine M.C."/>
            <person name="Pachon D.M.R."/>
            <person name="Bonatelli M.L."/>
            <person name="Correr F.H."/>
            <person name="Franceschini L.M."/>
            <person name="Leite T.F."/>
            <person name="Margarido G.R.A."/>
            <person name="Almeida C.A."/>
            <person name="Ferrarezi J.A."/>
            <person name="Labate C.A."/>
        </authorList>
    </citation>
    <scope>NUCLEOTIDE SEQUENCE</scope>
    <source>
        <strain evidence="1">MF-1</strain>
    </source>
</reference>
<evidence type="ECO:0000313" key="2">
    <source>
        <dbReference type="Proteomes" id="UP000765509"/>
    </source>
</evidence>
<name>A0A9Q3EAU7_9BASI</name>
<dbReference type="EMBL" id="AVOT02027353">
    <property type="protein sequence ID" value="MBW0519360.1"/>
    <property type="molecule type" value="Genomic_DNA"/>
</dbReference>
<sequence length="130" mass="14629">MVYSSTCTKLAYKTSIHASINQTHVILQRGWNPRLPQNPLRKDFVGIHPTASSFKGMLGKARKHALRLMEDSFACSKDKWDRSHASPDLKTGDLVLSSTTNFNEIKGCRKLKDSFTGTFCYKGPSWGKFC</sequence>
<organism evidence="1 2">
    <name type="scientific">Austropuccinia psidii MF-1</name>
    <dbReference type="NCBI Taxonomy" id="1389203"/>
    <lineage>
        <taxon>Eukaryota</taxon>
        <taxon>Fungi</taxon>
        <taxon>Dikarya</taxon>
        <taxon>Basidiomycota</taxon>
        <taxon>Pucciniomycotina</taxon>
        <taxon>Pucciniomycetes</taxon>
        <taxon>Pucciniales</taxon>
        <taxon>Sphaerophragmiaceae</taxon>
        <taxon>Austropuccinia</taxon>
    </lineage>
</organism>
<protein>
    <submittedName>
        <fullName evidence="1">Uncharacterized protein</fullName>
    </submittedName>
</protein>
<proteinExistence type="predicted"/>
<dbReference type="OrthoDB" id="3158924at2759"/>
<comment type="caution">
    <text evidence="1">The sequence shown here is derived from an EMBL/GenBank/DDBJ whole genome shotgun (WGS) entry which is preliminary data.</text>
</comment>
<keyword evidence="2" id="KW-1185">Reference proteome</keyword>
<dbReference type="AlphaFoldDB" id="A0A9Q3EAU7"/>
<accession>A0A9Q3EAU7</accession>
<dbReference type="Proteomes" id="UP000765509">
    <property type="component" value="Unassembled WGS sequence"/>
</dbReference>
<gene>
    <name evidence="1" type="ORF">O181_059075</name>
</gene>
<evidence type="ECO:0000313" key="1">
    <source>
        <dbReference type="EMBL" id="MBW0519360.1"/>
    </source>
</evidence>